<name>A0ACB9CRI7_CICIN</name>
<proteinExistence type="predicted"/>
<protein>
    <submittedName>
        <fullName evidence="1">Uncharacterized protein</fullName>
    </submittedName>
</protein>
<accession>A0ACB9CRI7</accession>
<reference evidence="1 2" key="2">
    <citation type="journal article" date="2022" name="Mol. Ecol. Resour.">
        <title>The genomes of chicory, endive, great burdock and yacon provide insights into Asteraceae paleo-polyploidization history and plant inulin production.</title>
        <authorList>
            <person name="Fan W."/>
            <person name="Wang S."/>
            <person name="Wang H."/>
            <person name="Wang A."/>
            <person name="Jiang F."/>
            <person name="Liu H."/>
            <person name="Zhao H."/>
            <person name="Xu D."/>
            <person name="Zhang Y."/>
        </authorList>
    </citation>
    <scope>NUCLEOTIDE SEQUENCE [LARGE SCALE GENOMIC DNA]</scope>
    <source>
        <strain evidence="2">cv. Punajuju</strain>
        <tissue evidence="1">Leaves</tissue>
    </source>
</reference>
<gene>
    <name evidence="1" type="ORF">L2E82_26913</name>
</gene>
<evidence type="ECO:0000313" key="1">
    <source>
        <dbReference type="EMBL" id="KAI3736924.1"/>
    </source>
</evidence>
<sequence>MGGRRTCKDRRRRKGEREDGEVGLQGGVVVLSSQTFLTFWRFEKVMDVKVIEEELRKTSIGGRQLFARVARFSRKEEGRWKEEERVMVSKKMEGRFNASGSIRKPHISFAEAVKGTQLQEADGSNEQKTVAPGEVNQEVKVEDTVERSREFVESEDEVSDQFEESEDDHPEESSGEDDQSENFSGEEDERFSEESAVRETNFEATLVTDTHASPIGNNQTAGMANGKCGELQNLNSSFLEPNDEERVQGPNGEESPRSPAVGQVSNRVPLSPLTIKRSNQDIQGDNRNESELQLKLDSPLLEDPPVELNGVSENLKFLLMRTMEKVETRRIKKKGRARFLKDDSREVKSDKDGNFKDGCKIRQPIAFQVSIPP</sequence>
<comment type="caution">
    <text evidence="1">The sequence shown here is derived from an EMBL/GenBank/DDBJ whole genome shotgun (WGS) entry which is preliminary data.</text>
</comment>
<reference evidence="2" key="1">
    <citation type="journal article" date="2022" name="Mol. Ecol. Resour.">
        <title>The genomes of chicory, endive, great burdock and yacon provide insights into Asteraceae palaeo-polyploidization history and plant inulin production.</title>
        <authorList>
            <person name="Fan W."/>
            <person name="Wang S."/>
            <person name="Wang H."/>
            <person name="Wang A."/>
            <person name="Jiang F."/>
            <person name="Liu H."/>
            <person name="Zhao H."/>
            <person name="Xu D."/>
            <person name="Zhang Y."/>
        </authorList>
    </citation>
    <scope>NUCLEOTIDE SEQUENCE [LARGE SCALE GENOMIC DNA]</scope>
    <source>
        <strain evidence="2">cv. Punajuju</strain>
    </source>
</reference>
<evidence type="ECO:0000313" key="2">
    <source>
        <dbReference type="Proteomes" id="UP001055811"/>
    </source>
</evidence>
<keyword evidence="2" id="KW-1185">Reference proteome</keyword>
<dbReference type="EMBL" id="CM042013">
    <property type="protein sequence ID" value="KAI3736924.1"/>
    <property type="molecule type" value="Genomic_DNA"/>
</dbReference>
<organism evidence="1 2">
    <name type="scientific">Cichorium intybus</name>
    <name type="common">Chicory</name>
    <dbReference type="NCBI Taxonomy" id="13427"/>
    <lineage>
        <taxon>Eukaryota</taxon>
        <taxon>Viridiplantae</taxon>
        <taxon>Streptophyta</taxon>
        <taxon>Embryophyta</taxon>
        <taxon>Tracheophyta</taxon>
        <taxon>Spermatophyta</taxon>
        <taxon>Magnoliopsida</taxon>
        <taxon>eudicotyledons</taxon>
        <taxon>Gunneridae</taxon>
        <taxon>Pentapetalae</taxon>
        <taxon>asterids</taxon>
        <taxon>campanulids</taxon>
        <taxon>Asterales</taxon>
        <taxon>Asteraceae</taxon>
        <taxon>Cichorioideae</taxon>
        <taxon>Cichorieae</taxon>
        <taxon>Cichoriinae</taxon>
        <taxon>Cichorium</taxon>
    </lineage>
</organism>
<dbReference type="Proteomes" id="UP001055811">
    <property type="component" value="Linkage Group LG05"/>
</dbReference>